<evidence type="ECO:0000313" key="2">
    <source>
        <dbReference type="Proteomes" id="UP000699462"/>
    </source>
</evidence>
<sequence>MIETPLKVINHIQSGKHDVTEFDNRMPGQATQSVSRPTNKDVAILTKLDELVEEKREISTSDGTQLLEAELERQVGLVIHLQNELTRLRTSHSEESVPDGAKIKVERVHAYCVQSFDVLLIELDRLRKRVALLEYQLRMLTELHQAVVKGHPSDRILAQLFEQLCALERHMETKIVNIKTHEYSQKAHIIRHCPCQHLLSVCLEQANHWQTLAEQRKIDLDRLSADADVLVSILTELKCGRTEPA</sequence>
<evidence type="ECO:0000313" key="1">
    <source>
        <dbReference type="EMBL" id="KAF8563602.1"/>
    </source>
</evidence>
<protein>
    <submittedName>
        <fullName evidence="1">Uncharacterized protein</fullName>
    </submittedName>
</protein>
<comment type="caution">
    <text evidence="1">The sequence shown here is derived from an EMBL/GenBank/DDBJ whole genome shotgun (WGS) entry which is preliminary data.</text>
</comment>
<keyword evidence="2" id="KW-1185">Reference proteome</keyword>
<dbReference type="AlphaFoldDB" id="A0A8T0D7V5"/>
<gene>
    <name evidence="1" type="ORF">P879_10866</name>
</gene>
<proteinExistence type="predicted"/>
<organism evidence="1 2">
    <name type="scientific">Paragonimus westermani</name>
    <dbReference type="NCBI Taxonomy" id="34504"/>
    <lineage>
        <taxon>Eukaryota</taxon>
        <taxon>Metazoa</taxon>
        <taxon>Spiralia</taxon>
        <taxon>Lophotrochozoa</taxon>
        <taxon>Platyhelminthes</taxon>
        <taxon>Trematoda</taxon>
        <taxon>Digenea</taxon>
        <taxon>Plagiorchiida</taxon>
        <taxon>Troglotremata</taxon>
        <taxon>Troglotrematidae</taxon>
        <taxon>Paragonimus</taxon>
    </lineage>
</organism>
<dbReference type="OrthoDB" id="2157184at2759"/>
<dbReference type="Proteomes" id="UP000699462">
    <property type="component" value="Unassembled WGS sequence"/>
</dbReference>
<dbReference type="EMBL" id="JTDF01011357">
    <property type="protein sequence ID" value="KAF8563602.1"/>
    <property type="molecule type" value="Genomic_DNA"/>
</dbReference>
<reference evidence="1 2" key="1">
    <citation type="submission" date="2019-07" db="EMBL/GenBank/DDBJ databases">
        <title>Annotation for the trematode Paragonimus westermani.</title>
        <authorList>
            <person name="Choi Y.-J."/>
        </authorList>
    </citation>
    <scope>NUCLEOTIDE SEQUENCE [LARGE SCALE GENOMIC DNA]</scope>
    <source>
        <strain evidence="1">180907_Pwestermani</strain>
    </source>
</reference>
<name>A0A8T0D7V5_9TREM</name>
<accession>A0A8T0D7V5</accession>